<protein>
    <submittedName>
        <fullName evidence="1">Uncharacterized protein</fullName>
    </submittedName>
</protein>
<proteinExistence type="predicted"/>
<reference evidence="1" key="1">
    <citation type="submission" date="2021-08" db="EMBL/GenBank/DDBJ databases">
        <title>Complete genome sequence of Pseudomonas phytophila.</title>
        <authorList>
            <person name="Weir B.S."/>
            <person name="Templeton M.D."/>
            <person name="Arshed S."/>
            <person name="Andersen M.T."/>
            <person name="Jayaraman J."/>
        </authorList>
    </citation>
    <scope>NUCLEOTIDE SEQUENCE</scope>
    <source>
        <strain evidence="1">ICMP 23753</strain>
    </source>
</reference>
<dbReference type="EMBL" id="CP081201">
    <property type="protein sequence ID" value="UXZ96712.1"/>
    <property type="molecule type" value="Genomic_DNA"/>
</dbReference>
<dbReference type="Proteomes" id="UP001063228">
    <property type="component" value="Chromosome"/>
</dbReference>
<sequence>MLRILLARFIVAQFTKRGSSCNQLSISVQSIKEMDDIELIRLRKSYAGELSFEGKETNLAFKVIAFRPVDEEGLSIPGLTVEIHLRVGLTADRCKYTFTLFRLSRQKKRRIYQLEVVPKAKRSHNGPPRLFGPHEHLGESRILPVQSDMDCTNYVGWLEFFCTRVNLALDAAMPFPFGDDNGM</sequence>
<keyword evidence="2" id="KW-1185">Reference proteome</keyword>
<name>A0ABY6FFM4_9PSED</name>
<accession>A0ABY6FFM4</accession>
<organism evidence="1 2">
    <name type="scientific">Pseudomonas phytophila</name>
    <dbReference type="NCBI Taxonomy" id="2867264"/>
    <lineage>
        <taxon>Bacteria</taxon>
        <taxon>Pseudomonadati</taxon>
        <taxon>Pseudomonadota</taxon>
        <taxon>Gammaproteobacteria</taxon>
        <taxon>Pseudomonadales</taxon>
        <taxon>Pseudomonadaceae</taxon>
        <taxon>Pseudomonas</taxon>
    </lineage>
</organism>
<gene>
    <name evidence="1" type="ORF">K3169_02010</name>
</gene>
<evidence type="ECO:0000313" key="2">
    <source>
        <dbReference type="Proteomes" id="UP001063228"/>
    </source>
</evidence>
<dbReference type="RefSeq" id="WP_263269770.1">
    <property type="nucleotide sequence ID" value="NZ_CP081201.1"/>
</dbReference>
<evidence type="ECO:0000313" key="1">
    <source>
        <dbReference type="EMBL" id="UXZ96712.1"/>
    </source>
</evidence>